<dbReference type="KEGG" id="mno:Mnod_0159"/>
<proteinExistence type="predicted"/>
<dbReference type="PRINTS" id="PR00368">
    <property type="entry name" value="FADPNR"/>
</dbReference>
<dbReference type="PANTHER" id="PTHR43557">
    <property type="entry name" value="APOPTOSIS-INDUCING FACTOR 1"/>
    <property type="match status" value="1"/>
</dbReference>
<dbReference type="InterPro" id="IPR028202">
    <property type="entry name" value="Reductase_C"/>
</dbReference>
<dbReference type="GO" id="GO:0005737">
    <property type="term" value="C:cytoplasm"/>
    <property type="evidence" value="ECO:0007669"/>
    <property type="project" value="TreeGrafter"/>
</dbReference>
<dbReference type="GO" id="GO:0016651">
    <property type="term" value="F:oxidoreductase activity, acting on NAD(P)H"/>
    <property type="evidence" value="ECO:0007669"/>
    <property type="project" value="TreeGrafter"/>
</dbReference>
<dbReference type="AlphaFoldDB" id="B8IUG0"/>
<keyword evidence="4" id="KW-0560">Oxidoreductase</keyword>
<evidence type="ECO:0000259" key="7">
    <source>
        <dbReference type="Pfam" id="PF14759"/>
    </source>
</evidence>
<keyword evidence="3" id="KW-0274">FAD</keyword>
<feature type="domain" description="Reductase C-terminal" evidence="7">
    <location>
        <begin position="338"/>
        <end position="403"/>
    </location>
</feature>
<feature type="region of interest" description="Disordered" evidence="5">
    <location>
        <begin position="413"/>
        <end position="432"/>
    </location>
</feature>
<keyword evidence="9" id="KW-1185">Reference proteome</keyword>
<evidence type="ECO:0000256" key="2">
    <source>
        <dbReference type="ARBA" id="ARBA00022630"/>
    </source>
</evidence>
<dbReference type="SUPFAM" id="SSF55424">
    <property type="entry name" value="FAD/NAD-linked reductases, dimerisation (C-terminal) domain"/>
    <property type="match status" value="1"/>
</dbReference>
<dbReference type="InterPro" id="IPR036188">
    <property type="entry name" value="FAD/NAD-bd_sf"/>
</dbReference>
<keyword evidence="2" id="KW-0285">Flavoprotein</keyword>
<dbReference type="HOGENOM" id="CLU_003291_4_0_5"/>
<dbReference type="InterPro" id="IPR050446">
    <property type="entry name" value="FAD-oxidoreductase/Apoptosis"/>
</dbReference>
<name>B8IUG0_METNO</name>
<dbReference type="PANTHER" id="PTHR43557:SF2">
    <property type="entry name" value="RIESKE DOMAIN-CONTAINING PROTEIN-RELATED"/>
    <property type="match status" value="1"/>
</dbReference>
<comment type="cofactor">
    <cofactor evidence="1">
        <name>FAD</name>
        <dbReference type="ChEBI" id="CHEBI:57692"/>
    </cofactor>
</comment>
<dbReference type="InterPro" id="IPR016156">
    <property type="entry name" value="FAD/NAD-linked_Rdtase_dimer_sf"/>
</dbReference>
<dbReference type="Pfam" id="PF07992">
    <property type="entry name" value="Pyr_redox_2"/>
    <property type="match status" value="1"/>
</dbReference>
<dbReference type="STRING" id="460265.Mnod_0159"/>
<dbReference type="EMBL" id="CP001349">
    <property type="protein sequence ID" value="ACL55205.1"/>
    <property type="molecule type" value="Genomic_DNA"/>
</dbReference>
<evidence type="ECO:0000256" key="5">
    <source>
        <dbReference type="SAM" id="MobiDB-lite"/>
    </source>
</evidence>
<dbReference type="PRINTS" id="PR00411">
    <property type="entry name" value="PNDRDTASEI"/>
</dbReference>
<dbReference type="SUPFAM" id="SSF51905">
    <property type="entry name" value="FAD/NAD(P)-binding domain"/>
    <property type="match status" value="1"/>
</dbReference>
<dbReference type="eggNOG" id="COG0446">
    <property type="taxonomic scope" value="Bacteria"/>
</dbReference>
<evidence type="ECO:0000256" key="4">
    <source>
        <dbReference type="ARBA" id="ARBA00023002"/>
    </source>
</evidence>
<feature type="domain" description="FAD/NAD(P)-binding" evidence="6">
    <location>
        <begin position="11"/>
        <end position="317"/>
    </location>
</feature>
<dbReference type="Gene3D" id="3.30.390.30">
    <property type="match status" value="1"/>
</dbReference>
<protein>
    <submittedName>
        <fullName evidence="8">FAD-dependent pyridine nucleotide-disulphide oxidoreductase</fullName>
    </submittedName>
</protein>
<reference evidence="8 9" key="1">
    <citation type="submission" date="2009-01" db="EMBL/GenBank/DDBJ databases">
        <title>Complete sequence of chromosome of Methylobacterium nodulans ORS 2060.</title>
        <authorList>
            <consortium name="US DOE Joint Genome Institute"/>
            <person name="Lucas S."/>
            <person name="Copeland A."/>
            <person name="Lapidus A."/>
            <person name="Glavina del Rio T."/>
            <person name="Dalin E."/>
            <person name="Tice H."/>
            <person name="Bruce D."/>
            <person name="Goodwin L."/>
            <person name="Pitluck S."/>
            <person name="Sims D."/>
            <person name="Brettin T."/>
            <person name="Detter J.C."/>
            <person name="Han C."/>
            <person name="Larimer F."/>
            <person name="Land M."/>
            <person name="Hauser L."/>
            <person name="Kyrpides N."/>
            <person name="Ivanova N."/>
            <person name="Marx C.J."/>
            <person name="Richardson P."/>
        </authorList>
    </citation>
    <scope>NUCLEOTIDE SEQUENCE [LARGE SCALE GENOMIC DNA]</scope>
    <source>
        <strain evidence="9">LMG 21967 / CNCM I-2342 / ORS 2060</strain>
    </source>
</reference>
<sequence length="432" mass="45338">MTEPGMTEPGRTVIVGASLAGLRAAEALRHGGHRGPITLVGDEPYLPYDRPPLSKRVLTGEERPDQITLPSRPGLDLSWRLGAAAVGLDLTAREVALATGDRIAFDTLLIATGTRARPWPKPEEAALKGVHAIRHRDDAERLRRALAASPRRVLIIGAGFIGCESASACRAIGLPVTVIDPNPTPLASVLGTRIGSVVAGMLGRAGVDYRPSTRVEALEADAEGRVRAARFVGGGAIEADIVIVALGAVRNTEWLTGSGIAADPGGVSCDGFCRVLDRAGQPVDGVVAAGDVARFPHPLIENGPVAFEHWGHAVAQAAHAARTLLGRHDRPYAELPAFWSTQFDVNIKSVGLTNGADSVAVTQGSLAERRFVAVYGRAGRTVAAISFDSTRWLPAYAARIEARDAFPPILGATDQGRVAPADPGFPSRPARA</sequence>
<accession>B8IUG0</accession>
<dbReference type="Gene3D" id="3.50.50.60">
    <property type="entry name" value="FAD/NAD(P)-binding domain"/>
    <property type="match status" value="2"/>
</dbReference>
<dbReference type="RefSeq" id="WP_015926918.1">
    <property type="nucleotide sequence ID" value="NC_011894.1"/>
</dbReference>
<evidence type="ECO:0000256" key="1">
    <source>
        <dbReference type="ARBA" id="ARBA00001974"/>
    </source>
</evidence>
<evidence type="ECO:0000259" key="6">
    <source>
        <dbReference type="Pfam" id="PF07992"/>
    </source>
</evidence>
<dbReference type="InterPro" id="IPR023753">
    <property type="entry name" value="FAD/NAD-binding_dom"/>
</dbReference>
<evidence type="ECO:0000313" key="9">
    <source>
        <dbReference type="Proteomes" id="UP000008207"/>
    </source>
</evidence>
<evidence type="ECO:0000256" key="3">
    <source>
        <dbReference type="ARBA" id="ARBA00022827"/>
    </source>
</evidence>
<gene>
    <name evidence="8" type="ordered locus">Mnod_0159</name>
</gene>
<dbReference type="Pfam" id="PF14759">
    <property type="entry name" value="Reductase_C"/>
    <property type="match status" value="1"/>
</dbReference>
<dbReference type="Proteomes" id="UP000008207">
    <property type="component" value="Chromosome"/>
</dbReference>
<evidence type="ECO:0000313" key="8">
    <source>
        <dbReference type="EMBL" id="ACL55205.1"/>
    </source>
</evidence>
<organism evidence="8 9">
    <name type="scientific">Methylobacterium nodulans (strain LMG 21967 / CNCM I-2342 / ORS 2060)</name>
    <dbReference type="NCBI Taxonomy" id="460265"/>
    <lineage>
        <taxon>Bacteria</taxon>
        <taxon>Pseudomonadati</taxon>
        <taxon>Pseudomonadota</taxon>
        <taxon>Alphaproteobacteria</taxon>
        <taxon>Hyphomicrobiales</taxon>
        <taxon>Methylobacteriaceae</taxon>
        <taxon>Methylobacterium</taxon>
    </lineage>
</organism>